<keyword evidence="16" id="KW-0206">Cytoskeleton</keyword>
<dbReference type="GO" id="GO:0016459">
    <property type="term" value="C:myosin complex"/>
    <property type="evidence" value="ECO:0007669"/>
    <property type="project" value="UniProtKB-KW"/>
</dbReference>
<evidence type="ECO:0000256" key="13">
    <source>
        <dbReference type="ARBA" id="ARBA00023123"/>
    </source>
</evidence>
<dbReference type="Pfam" id="PF00069">
    <property type="entry name" value="Pkinase"/>
    <property type="match status" value="1"/>
</dbReference>
<reference evidence="27 28" key="1">
    <citation type="submission" date="2014-07" db="EMBL/GenBank/DDBJ databases">
        <title>Genomic and transcriptomic analysis on Apis cerana provide comprehensive insights into honey bee biology.</title>
        <authorList>
            <person name="Diao Q."/>
            <person name="Sun L."/>
            <person name="Zheng H."/>
            <person name="Zheng H."/>
            <person name="Xu S."/>
            <person name="Wang S."/>
            <person name="Zeng Z."/>
            <person name="Hu F."/>
            <person name="Su S."/>
            <person name="Wu J."/>
        </authorList>
    </citation>
    <scope>NUCLEOTIDE SEQUENCE [LARGE SCALE GENOMIC DNA]</scope>
    <source>
        <tissue evidence="27">Pupae without intestine</tissue>
    </source>
</reference>
<dbReference type="SUPFAM" id="SSF52540">
    <property type="entry name" value="P-loop containing nucleoside triphosphate hydrolases"/>
    <property type="match status" value="1"/>
</dbReference>
<dbReference type="Gene3D" id="1.10.510.10">
    <property type="entry name" value="Transferase(Phosphotransferase) domain 1"/>
    <property type="match status" value="1"/>
</dbReference>
<keyword evidence="5" id="KW-0963">Cytoplasm</keyword>
<evidence type="ECO:0000256" key="15">
    <source>
        <dbReference type="ARBA" id="ARBA00023203"/>
    </source>
</evidence>
<sequence>MTGEHVALLDAFLRDLFPMRKRRNAPVLPPNPIRELTEMTGGGTNMAYHGLSQHVNFDVIPDPGDRFILEELIGEGTYGAVYSAHCNETEKKVAIKILENVADNVEEIEEEYLVLRDLSHHPNIPLFYGLFLKRAKPTQEEDQLWFVMELCTGGSVTDLAQGLKKKGKRLTDDQIAYILRETVEALIYLHSRHCMHRDVKGHNILLTEDAHVKLVDFGVSSHLVATLARKNTSVGTPYWMAPEVIACEQQLDSSYDSRCDVWSIGITAIELAEGDPPLSELHPMRALFQIPRNPPPSLKNPDIHTPELVDFITECLVKDLEHRPFASELKEHPLVHRQPEVTTKHGKLKTYRKAKAEKMYMDDLAALDMLSEDGDILVAVNPFTSLGLYTGIEQKRYKGQARSDNPPHIFAVADAAYQALLHQRQNQAIVISGESGAGKTESANLLLKQLVYLSKAPNRNLEERILQINPIMEAFGGKVTGARIYVYLLEQSRVVAQAEGERNFHIFYYMYDGLEADGRLSEFHLDLNLRKNHRFLTDHCQTSQTHIDKFQQLKAGFKLLGFQDGEVDTVYRILAAILHLGDIEFGEVASEDNTDNKSHVIHVEPLRTVSQLLGVEESDLLEALTSNSVMTRGETITRNNTVAEACAARDAMAKGLYGRLFDWMVNQINCLLCFTRSPSYEPLAIGLLDIFGFENFPRNSFEQLCINIANEQIQPVLDMLLSKPMGLLALLDEESRFPRSTNKSLIEKFHNNIKSKFYVRPKSDAVCFAVHHFAGRVVYQAEGFLEKNRNFLPPEVIQLVRQSQYDMVRFLFQCPITKTGNLYSAVHDTDSKKLSQSNQNTKKMVSGSPQFVRCIKPNDSRSPRFFDKEKVVKQLRYTGVLETIRIRQNGFSHRIPFNEFLKRYCFLAFGYDERVIANRDNCRLLLIRLKMDGWALGRTKVFLKYYHVEFLSKMYEEQLKKIIMVQACIRRWLARIRFKKQKWQFAVSVVTLQRHIRGWLSRKHFLQEMKKKHEKEEATVLQKMLEEQKKEEEAKKEEENENEEESNEPEMDNAATIIQSHFRGYTIRKRFGPELEEKFKTILNNYNDKFEAHNALLREGLKNEEAAFIVQRWYKKEEKVKKKKSVNDPIHYKLRQADLIQFSQNIHMKNQEVHKNLRHNKPGIRINEIEEPPPDYTRPEGFGMVQPILQYRSGNQVEGEETIKYYRDLKDEMSSGSDFEDEEVGWDLPLIQLENDIHPLTRNQMGQILEVNTERRERLEAQGDFAIATEQQLSDVWHKALTNPTENQQQESFQNRVGSRINHAAGKDMRFPERYQHRGQQSSVDPSNTNHTNGLRFKRIDIRNFVNERQQAYGGRQQLRPANGHQIPFKGGSNFTNGQAAFVNGHVPLNNHHGSANGHETTINGHPTTVNEHPSANNAAKGPPTNGYRNIITGCQNGLFINKMVVGDDLIKPSKISNGLKNNGCVKAIQAKGNDNSKKHRQVAPTVQKRQEIFKVDYDPEDINGPYNFRQLLRPAEYLPTESLRKRKGGLACNGVPPSKDELPKKHVKRRAPLAPNQNKIVNGKK</sequence>
<evidence type="ECO:0000259" key="25">
    <source>
        <dbReference type="PROSITE" id="PS50011"/>
    </source>
</evidence>
<evidence type="ECO:0000256" key="7">
    <source>
        <dbReference type="ARBA" id="ARBA00022606"/>
    </source>
</evidence>
<dbReference type="SMART" id="SM00220">
    <property type="entry name" value="S_TKc"/>
    <property type="match status" value="1"/>
</dbReference>
<evidence type="ECO:0000256" key="16">
    <source>
        <dbReference type="ARBA" id="ARBA00023212"/>
    </source>
</evidence>
<keyword evidence="12 21" id="KW-0067">ATP-binding</keyword>
<feature type="region of interest" description="Disordered" evidence="24">
    <location>
        <begin position="1528"/>
        <end position="1566"/>
    </location>
</feature>
<evidence type="ECO:0000256" key="12">
    <source>
        <dbReference type="ARBA" id="ARBA00022840"/>
    </source>
</evidence>
<evidence type="ECO:0000256" key="14">
    <source>
        <dbReference type="ARBA" id="ARBA00023175"/>
    </source>
</evidence>
<evidence type="ECO:0000256" key="21">
    <source>
        <dbReference type="PROSITE-ProRule" id="PRU00782"/>
    </source>
</evidence>
<keyword evidence="18" id="KW-0844">Vision</keyword>
<dbReference type="InterPro" id="IPR027417">
    <property type="entry name" value="P-loop_NTPase"/>
</dbReference>
<comment type="catalytic activity">
    <reaction evidence="20">
        <text>L-seryl-[protein] + ATP = O-phospho-L-seryl-[protein] + ADP + H(+)</text>
        <dbReference type="Rhea" id="RHEA:17989"/>
        <dbReference type="Rhea" id="RHEA-COMP:9863"/>
        <dbReference type="Rhea" id="RHEA-COMP:11604"/>
        <dbReference type="ChEBI" id="CHEBI:15378"/>
        <dbReference type="ChEBI" id="CHEBI:29999"/>
        <dbReference type="ChEBI" id="CHEBI:30616"/>
        <dbReference type="ChEBI" id="CHEBI:83421"/>
        <dbReference type="ChEBI" id="CHEBI:456216"/>
        <dbReference type="EC" id="2.7.11.1"/>
    </reaction>
</comment>
<dbReference type="PROSITE" id="PS50011">
    <property type="entry name" value="PROTEIN_KINASE_DOM"/>
    <property type="match status" value="1"/>
</dbReference>
<evidence type="ECO:0000256" key="20">
    <source>
        <dbReference type="ARBA" id="ARBA00048679"/>
    </source>
</evidence>
<dbReference type="PANTHER" id="PTHR46256:SF3">
    <property type="entry name" value="MYOSIN MOTOR DOMAIN-CONTAINING PROTEIN"/>
    <property type="match status" value="1"/>
</dbReference>
<dbReference type="PROSITE" id="PS50096">
    <property type="entry name" value="IQ"/>
    <property type="match status" value="3"/>
</dbReference>
<evidence type="ECO:0000256" key="2">
    <source>
        <dbReference type="ARBA" id="ARBA00004316"/>
    </source>
</evidence>
<feature type="domain" description="Myosin motor" evidence="26">
    <location>
        <begin position="374"/>
        <end position="959"/>
    </location>
</feature>
<evidence type="ECO:0000256" key="4">
    <source>
        <dbReference type="ARBA" id="ARBA00012513"/>
    </source>
</evidence>
<dbReference type="InterPro" id="IPR000048">
    <property type="entry name" value="IQ_motif_EF-hand-BS"/>
</dbReference>
<proteinExistence type="inferred from homology"/>
<keyword evidence="10 21" id="KW-0547">Nucleotide-binding</keyword>
<evidence type="ECO:0000256" key="17">
    <source>
        <dbReference type="ARBA" id="ARBA00023273"/>
    </source>
</evidence>
<dbReference type="Gene3D" id="1.20.5.4820">
    <property type="match status" value="1"/>
</dbReference>
<keyword evidence="23" id="KW-0175">Coiled coil</keyword>
<dbReference type="PROSITE" id="PS51456">
    <property type="entry name" value="MYOSIN_MOTOR"/>
    <property type="match status" value="1"/>
</dbReference>
<dbReference type="Proteomes" id="UP000242457">
    <property type="component" value="Unassembled WGS sequence"/>
</dbReference>
<evidence type="ECO:0000256" key="23">
    <source>
        <dbReference type="SAM" id="Coils"/>
    </source>
</evidence>
<evidence type="ECO:0000313" key="28">
    <source>
        <dbReference type="Proteomes" id="UP000242457"/>
    </source>
</evidence>
<dbReference type="EC" id="2.7.11.1" evidence="4"/>
<evidence type="ECO:0000256" key="10">
    <source>
        <dbReference type="ARBA" id="ARBA00022741"/>
    </source>
</evidence>
<dbReference type="GO" id="GO:0042995">
    <property type="term" value="C:cell projection"/>
    <property type="evidence" value="ECO:0007669"/>
    <property type="project" value="UniProtKB-SubCell"/>
</dbReference>
<dbReference type="SMART" id="SM00015">
    <property type="entry name" value="IQ"/>
    <property type="match status" value="3"/>
</dbReference>
<keyword evidence="7" id="KW-0716">Sensory transduction</keyword>
<dbReference type="STRING" id="94128.A0A2A3EBY2"/>
<evidence type="ECO:0000259" key="26">
    <source>
        <dbReference type="PROSITE" id="PS51456"/>
    </source>
</evidence>
<evidence type="ECO:0000256" key="18">
    <source>
        <dbReference type="ARBA" id="ARBA00023305"/>
    </source>
</evidence>
<dbReference type="SMART" id="SM00242">
    <property type="entry name" value="MYSc"/>
    <property type="match status" value="1"/>
</dbReference>
<evidence type="ECO:0000313" key="27">
    <source>
        <dbReference type="EMBL" id="PBC28984.1"/>
    </source>
</evidence>
<feature type="binding site" evidence="21">
    <location>
        <begin position="433"/>
        <end position="440"/>
    </location>
    <ligand>
        <name>ATP</name>
        <dbReference type="ChEBI" id="CHEBI:30616"/>
    </ligand>
</feature>
<dbReference type="InterPro" id="IPR008271">
    <property type="entry name" value="Ser/Thr_kinase_AS"/>
</dbReference>
<dbReference type="GO" id="GO:0004674">
    <property type="term" value="F:protein serine/threonine kinase activity"/>
    <property type="evidence" value="ECO:0007669"/>
    <property type="project" value="UniProtKB-KW"/>
</dbReference>
<dbReference type="InterPro" id="IPR000719">
    <property type="entry name" value="Prot_kinase_dom"/>
</dbReference>
<keyword evidence="6" id="KW-0723">Serine/threonine-protein kinase</keyword>
<feature type="compositionally biased region" description="Acidic residues" evidence="24">
    <location>
        <begin position="1039"/>
        <end position="1051"/>
    </location>
</feature>
<keyword evidence="8" id="KW-0808">Transferase</keyword>
<dbReference type="GO" id="GO:0030832">
    <property type="term" value="P:regulation of actin filament length"/>
    <property type="evidence" value="ECO:0007669"/>
    <property type="project" value="TreeGrafter"/>
</dbReference>
<organism evidence="27 28">
    <name type="scientific">Apis cerana cerana</name>
    <name type="common">Oriental honeybee</name>
    <dbReference type="NCBI Taxonomy" id="94128"/>
    <lineage>
        <taxon>Eukaryota</taxon>
        <taxon>Metazoa</taxon>
        <taxon>Ecdysozoa</taxon>
        <taxon>Arthropoda</taxon>
        <taxon>Hexapoda</taxon>
        <taxon>Insecta</taxon>
        <taxon>Pterygota</taxon>
        <taxon>Neoptera</taxon>
        <taxon>Endopterygota</taxon>
        <taxon>Hymenoptera</taxon>
        <taxon>Apocrita</taxon>
        <taxon>Aculeata</taxon>
        <taxon>Apoidea</taxon>
        <taxon>Anthophila</taxon>
        <taxon>Apidae</taxon>
        <taxon>Apis</taxon>
    </lineage>
</organism>
<dbReference type="PANTHER" id="PTHR46256">
    <property type="entry name" value="AGAP011099-PA"/>
    <property type="match status" value="1"/>
</dbReference>
<dbReference type="FunFam" id="1.10.510.10:FF:000421">
    <property type="entry name" value="Serine/threonine-protein kinase PAK 6"/>
    <property type="match status" value="1"/>
</dbReference>
<feature type="region of interest" description="Actin-binding" evidence="21">
    <location>
        <begin position="837"/>
        <end position="859"/>
    </location>
</feature>
<dbReference type="InterPro" id="IPR011009">
    <property type="entry name" value="Kinase-like_dom_sf"/>
</dbReference>
<evidence type="ECO:0000256" key="8">
    <source>
        <dbReference type="ARBA" id="ARBA00022679"/>
    </source>
</evidence>
<keyword evidence="9" id="KW-0677">Repeat</keyword>
<feature type="compositionally biased region" description="Polar residues" evidence="24">
    <location>
        <begin position="1556"/>
        <end position="1566"/>
    </location>
</feature>
<dbReference type="PRINTS" id="PR00193">
    <property type="entry name" value="MYOSINHEAVY"/>
</dbReference>
<dbReference type="GO" id="GO:0000146">
    <property type="term" value="F:microfilament motor activity"/>
    <property type="evidence" value="ECO:0007669"/>
    <property type="project" value="TreeGrafter"/>
</dbReference>
<evidence type="ECO:0000256" key="3">
    <source>
        <dbReference type="ARBA" id="ARBA00006998"/>
    </source>
</evidence>
<keyword evidence="17" id="KW-0966">Cell projection</keyword>
<dbReference type="Gene3D" id="3.30.200.20">
    <property type="entry name" value="Phosphorylase Kinase, domain 1"/>
    <property type="match status" value="1"/>
</dbReference>
<dbReference type="Gene3D" id="1.20.5.190">
    <property type="match status" value="2"/>
</dbReference>
<comment type="subcellular location">
    <subcellularLocation>
        <location evidence="2">Cell projection</location>
    </subcellularLocation>
    <subcellularLocation>
        <location evidence="1">Cytoplasm</location>
        <location evidence="1">Cytoskeleton</location>
    </subcellularLocation>
</comment>
<protein>
    <recommendedName>
        <fullName evidence="4">non-specific serine/threonine protein kinase</fullName>
        <ecNumber evidence="4">2.7.11.1</ecNumber>
    </recommendedName>
</protein>
<name>A0A2A3EBY2_APICC</name>
<feature type="coiled-coil region" evidence="23">
    <location>
        <begin position="91"/>
        <end position="118"/>
    </location>
</feature>
<dbReference type="Pfam" id="PF00063">
    <property type="entry name" value="Myosin_head"/>
    <property type="match status" value="1"/>
</dbReference>
<dbReference type="OrthoDB" id="6108017at2759"/>
<gene>
    <name evidence="27" type="ORF">APICC_03486</name>
</gene>
<dbReference type="PROSITE" id="PS00108">
    <property type="entry name" value="PROTEIN_KINASE_ST"/>
    <property type="match status" value="1"/>
</dbReference>
<dbReference type="CDD" id="cd23767">
    <property type="entry name" value="IQCD"/>
    <property type="match status" value="1"/>
</dbReference>
<evidence type="ECO:0000256" key="19">
    <source>
        <dbReference type="ARBA" id="ARBA00047899"/>
    </source>
</evidence>
<dbReference type="GO" id="GO:0003779">
    <property type="term" value="F:actin binding"/>
    <property type="evidence" value="ECO:0007669"/>
    <property type="project" value="UniProtKB-KW"/>
</dbReference>
<dbReference type="Gene3D" id="3.40.850.10">
    <property type="entry name" value="Kinesin motor domain"/>
    <property type="match status" value="2"/>
</dbReference>
<dbReference type="EMBL" id="KZ288294">
    <property type="protein sequence ID" value="PBC28984.1"/>
    <property type="molecule type" value="Genomic_DNA"/>
</dbReference>
<feature type="domain" description="Protein kinase" evidence="25">
    <location>
        <begin position="67"/>
        <end position="335"/>
    </location>
</feature>
<dbReference type="InterPro" id="IPR052409">
    <property type="entry name" value="Myosin-III_kinase_activity"/>
</dbReference>
<keyword evidence="15 21" id="KW-0009">Actin-binding</keyword>
<dbReference type="InterPro" id="IPR017441">
    <property type="entry name" value="Protein_kinase_ATP_BS"/>
</dbReference>
<keyword evidence="13 21" id="KW-0518">Myosin</keyword>
<comment type="similarity">
    <text evidence="3">In the C-terminal section; belongs to the TRAFAC class myosin-kinesin ATPase superfamily. Myosin family.</text>
</comment>
<evidence type="ECO:0000256" key="6">
    <source>
        <dbReference type="ARBA" id="ARBA00022527"/>
    </source>
</evidence>
<evidence type="ECO:0000256" key="22">
    <source>
        <dbReference type="PROSITE-ProRule" id="PRU10141"/>
    </source>
</evidence>
<comment type="similarity">
    <text evidence="21">Belongs to the TRAFAC class myosin-kinesin ATPase superfamily. Myosin family.</text>
</comment>
<evidence type="ECO:0000256" key="1">
    <source>
        <dbReference type="ARBA" id="ARBA00004245"/>
    </source>
</evidence>
<dbReference type="SUPFAM" id="SSF56112">
    <property type="entry name" value="Protein kinase-like (PK-like)"/>
    <property type="match status" value="1"/>
</dbReference>
<dbReference type="Pfam" id="PF00612">
    <property type="entry name" value="IQ"/>
    <property type="match status" value="3"/>
</dbReference>
<feature type="binding site" evidence="22">
    <location>
        <position position="96"/>
    </location>
    <ligand>
        <name>ATP</name>
        <dbReference type="ChEBI" id="CHEBI:30616"/>
    </ligand>
</feature>
<dbReference type="PROSITE" id="PS00107">
    <property type="entry name" value="PROTEIN_KINASE_ATP"/>
    <property type="match status" value="1"/>
</dbReference>
<evidence type="ECO:0000256" key="5">
    <source>
        <dbReference type="ARBA" id="ARBA00022490"/>
    </source>
</evidence>
<keyword evidence="28" id="KW-1185">Reference proteome</keyword>
<feature type="compositionally biased region" description="Basic and acidic residues" evidence="24">
    <location>
        <begin position="1029"/>
        <end position="1038"/>
    </location>
</feature>
<dbReference type="GO" id="GO:0005524">
    <property type="term" value="F:ATP binding"/>
    <property type="evidence" value="ECO:0007669"/>
    <property type="project" value="UniProtKB-UniRule"/>
</dbReference>
<evidence type="ECO:0000256" key="24">
    <source>
        <dbReference type="SAM" id="MobiDB-lite"/>
    </source>
</evidence>
<keyword evidence="11" id="KW-0418">Kinase</keyword>
<dbReference type="Gene3D" id="1.20.58.530">
    <property type="match status" value="2"/>
</dbReference>
<dbReference type="InterPro" id="IPR036961">
    <property type="entry name" value="Kinesin_motor_dom_sf"/>
</dbReference>
<dbReference type="Gene3D" id="1.20.120.720">
    <property type="entry name" value="Myosin VI head, motor domain, U50 subdomain"/>
    <property type="match status" value="1"/>
</dbReference>
<evidence type="ECO:0000256" key="9">
    <source>
        <dbReference type="ARBA" id="ARBA00022737"/>
    </source>
</evidence>
<feature type="region of interest" description="Disordered" evidence="24">
    <location>
        <begin position="1029"/>
        <end position="1054"/>
    </location>
</feature>
<keyword evidence="14 21" id="KW-0505">Motor protein</keyword>
<dbReference type="GO" id="GO:0007601">
    <property type="term" value="P:visual perception"/>
    <property type="evidence" value="ECO:0007669"/>
    <property type="project" value="UniProtKB-KW"/>
</dbReference>
<dbReference type="GO" id="GO:0005737">
    <property type="term" value="C:cytoplasm"/>
    <property type="evidence" value="ECO:0007669"/>
    <property type="project" value="UniProtKB-ARBA"/>
</dbReference>
<accession>A0A2A3EBY2</accession>
<evidence type="ECO:0000256" key="11">
    <source>
        <dbReference type="ARBA" id="ARBA00022777"/>
    </source>
</evidence>
<dbReference type="CDD" id="cd06608">
    <property type="entry name" value="STKc_myosinIII_N_like"/>
    <property type="match status" value="1"/>
</dbReference>
<comment type="catalytic activity">
    <reaction evidence="19">
        <text>L-threonyl-[protein] + ATP = O-phospho-L-threonyl-[protein] + ADP + H(+)</text>
        <dbReference type="Rhea" id="RHEA:46608"/>
        <dbReference type="Rhea" id="RHEA-COMP:11060"/>
        <dbReference type="Rhea" id="RHEA-COMP:11605"/>
        <dbReference type="ChEBI" id="CHEBI:15378"/>
        <dbReference type="ChEBI" id="CHEBI:30013"/>
        <dbReference type="ChEBI" id="CHEBI:30616"/>
        <dbReference type="ChEBI" id="CHEBI:61977"/>
        <dbReference type="ChEBI" id="CHEBI:456216"/>
        <dbReference type="EC" id="2.7.11.1"/>
    </reaction>
</comment>
<dbReference type="InterPro" id="IPR001609">
    <property type="entry name" value="Myosin_head_motor_dom-like"/>
</dbReference>